<feature type="domain" description="CCHC-type" evidence="4">
    <location>
        <begin position="589"/>
        <end position="602"/>
    </location>
</feature>
<feature type="compositionally biased region" description="Low complexity" evidence="3">
    <location>
        <begin position="16"/>
        <end position="63"/>
    </location>
</feature>
<reference evidence="5" key="1">
    <citation type="submission" date="2021-09" db="EMBL/GenBank/DDBJ databases">
        <authorList>
            <person name="Martin H S."/>
        </authorList>
    </citation>
    <scope>NUCLEOTIDE SEQUENCE</scope>
</reference>
<evidence type="ECO:0000259" key="4">
    <source>
        <dbReference type="PROSITE" id="PS50158"/>
    </source>
</evidence>
<proteinExistence type="predicted"/>
<keyword evidence="1" id="KW-0479">Metal-binding</keyword>
<keyword evidence="1" id="KW-0863">Zinc-finger</keyword>
<evidence type="ECO:0000256" key="3">
    <source>
        <dbReference type="SAM" id="MobiDB-lite"/>
    </source>
</evidence>
<dbReference type="AlphaFoldDB" id="A0A8J2W467"/>
<feature type="compositionally biased region" description="Low complexity" evidence="3">
    <location>
        <begin position="323"/>
        <end position="335"/>
    </location>
</feature>
<comment type="caution">
    <text evidence="5">The sequence shown here is derived from an EMBL/GenBank/DDBJ whole genome shotgun (WGS) entry which is preliminary data.</text>
</comment>
<protein>
    <submittedName>
        <fullName evidence="5">(African queen) hypothetical protein</fullName>
    </submittedName>
</protein>
<feature type="compositionally biased region" description="Basic residues" evidence="3">
    <location>
        <begin position="312"/>
        <end position="322"/>
    </location>
</feature>
<organism evidence="5 6">
    <name type="scientific">Danaus chrysippus</name>
    <name type="common">African queen</name>
    <dbReference type="NCBI Taxonomy" id="151541"/>
    <lineage>
        <taxon>Eukaryota</taxon>
        <taxon>Metazoa</taxon>
        <taxon>Ecdysozoa</taxon>
        <taxon>Arthropoda</taxon>
        <taxon>Hexapoda</taxon>
        <taxon>Insecta</taxon>
        <taxon>Pterygota</taxon>
        <taxon>Neoptera</taxon>
        <taxon>Endopterygota</taxon>
        <taxon>Lepidoptera</taxon>
        <taxon>Glossata</taxon>
        <taxon>Ditrysia</taxon>
        <taxon>Papilionoidea</taxon>
        <taxon>Nymphalidae</taxon>
        <taxon>Danainae</taxon>
        <taxon>Danaini</taxon>
        <taxon>Danaina</taxon>
        <taxon>Danaus</taxon>
        <taxon>Anosia</taxon>
    </lineage>
</organism>
<sequence>MSSKQPRAASRRRLPKGPSQGQPQGPSQGQPQGPSQGQPKGPSQGPSRDASASEASRAPSAASLHSVGQTTDYSDTESIMSVSDCGSIRRESRKRFLRQKSGGSPDTARTPAKRAIVEADLEEMVASKEKLARTTRAKAGYGAATVRYADHSVEEMERMALEDQGEIIEVASKSSNLKGTFQKALKCRAASLIGIVKELSQRTTSNETRLLQAKVDRLQKEMSALQARIAELMARSKGTSEGPAVAAAPSNLEDIIRKVVMEERAFTKACFAGIEDRLLPEKRLRPPLGRTSTAPPPQEAAPAQKEQPKATKAGKGKGKGKKSPSAPTSQAGASAPPAPAQAPVREDALLPSTTPSNEPWKKVVGKKQRKGKKPVPESPAANKAPAGKRRKLVPPKTAAVVVTLTAEAVTRGETYESVLRRARSNIDPVQPSEGRVTCRRTQTGARIFEFSGAQGSAKADTFASQLKEVIADTAKIARPLKCVTLEVTDLDDSVTQEEVVAAVAALGGCDIAAIKGRAIRPGRGGMGSLRLECPVMAAKAVLAKGRLPVGFSSAGVRALEDEPMRCYKCFGIGHTRALCPSAAERTDLCFRCGKGGHRSTACEATKPHCAVCADSGRPADHIMTGRKCRPPLKKGKAQVTTRPAAAAVTAIPVPVPTTEGSAMNTD</sequence>
<evidence type="ECO:0000256" key="1">
    <source>
        <dbReference type="PROSITE-ProRule" id="PRU00047"/>
    </source>
</evidence>
<dbReference type="GO" id="GO:0003676">
    <property type="term" value="F:nucleic acid binding"/>
    <property type="evidence" value="ECO:0007669"/>
    <property type="project" value="InterPro"/>
</dbReference>
<dbReference type="PROSITE" id="PS50158">
    <property type="entry name" value="ZF_CCHC"/>
    <property type="match status" value="1"/>
</dbReference>
<feature type="compositionally biased region" description="Low complexity" evidence="3">
    <location>
        <begin position="300"/>
        <end position="311"/>
    </location>
</feature>
<name>A0A8J2W467_9NEOP</name>
<dbReference type="InterPro" id="IPR001878">
    <property type="entry name" value="Znf_CCHC"/>
</dbReference>
<accession>A0A8J2W467</accession>
<dbReference type="EMBL" id="CAKASE010000062">
    <property type="protein sequence ID" value="CAG9569068.1"/>
    <property type="molecule type" value="Genomic_DNA"/>
</dbReference>
<keyword evidence="1" id="KW-0862">Zinc</keyword>
<dbReference type="OrthoDB" id="427960at2759"/>
<feature type="compositionally biased region" description="Basic residues" evidence="3">
    <location>
        <begin position="363"/>
        <end position="373"/>
    </location>
</feature>
<feature type="coiled-coil region" evidence="2">
    <location>
        <begin position="208"/>
        <end position="235"/>
    </location>
</feature>
<feature type="compositionally biased region" description="Polar residues" evidence="3">
    <location>
        <begin position="66"/>
        <end position="81"/>
    </location>
</feature>
<evidence type="ECO:0000313" key="5">
    <source>
        <dbReference type="EMBL" id="CAG9569068.1"/>
    </source>
</evidence>
<dbReference type="GO" id="GO:0008270">
    <property type="term" value="F:zinc ion binding"/>
    <property type="evidence" value="ECO:0007669"/>
    <property type="project" value="UniProtKB-KW"/>
</dbReference>
<keyword evidence="6" id="KW-1185">Reference proteome</keyword>
<dbReference type="InterPro" id="IPR036875">
    <property type="entry name" value="Znf_CCHC_sf"/>
</dbReference>
<evidence type="ECO:0000256" key="2">
    <source>
        <dbReference type="SAM" id="Coils"/>
    </source>
</evidence>
<dbReference type="SMART" id="SM00343">
    <property type="entry name" value="ZnF_C2HC"/>
    <property type="match status" value="2"/>
</dbReference>
<feature type="region of interest" description="Disordered" evidence="3">
    <location>
        <begin position="282"/>
        <end position="393"/>
    </location>
</feature>
<gene>
    <name evidence="5" type="ORF">DCHRY22_LOCUS8628</name>
</gene>
<feature type="region of interest" description="Disordered" evidence="3">
    <location>
        <begin position="1"/>
        <end position="112"/>
    </location>
</feature>
<dbReference type="SUPFAM" id="SSF57756">
    <property type="entry name" value="Retrovirus zinc finger-like domains"/>
    <property type="match status" value="1"/>
</dbReference>
<dbReference type="Gene3D" id="4.10.60.10">
    <property type="entry name" value="Zinc finger, CCHC-type"/>
    <property type="match status" value="1"/>
</dbReference>
<keyword evidence="2" id="KW-0175">Coiled coil</keyword>
<dbReference type="Proteomes" id="UP000789524">
    <property type="component" value="Unassembled WGS sequence"/>
</dbReference>
<evidence type="ECO:0000313" key="6">
    <source>
        <dbReference type="Proteomes" id="UP000789524"/>
    </source>
</evidence>